<proteinExistence type="predicted"/>
<protein>
    <submittedName>
        <fullName evidence="1">Phospholipase A1-IIgamma</fullName>
    </submittedName>
</protein>
<dbReference type="EMBL" id="CM045765">
    <property type="protein sequence ID" value="KAI7999558.1"/>
    <property type="molecule type" value="Genomic_DNA"/>
</dbReference>
<reference evidence="1 2" key="1">
    <citation type="journal article" date="2022" name="Plant J.">
        <title>Chromosome-level genome of Camellia lanceoleosa provides a valuable resource for understanding genome evolution and self-incompatibility.</title>
        <authorList>
            <person name="Gong W."/>
            <person name="Xiao S."/>
            <person name="Wang L."/>
            <person name="Liao Z."/>
            <person name="Chang Y."/>
            <person name="Mo W."/>
            <person name="Hu G."/>
            <person name="Li W."/>
            <person name="Zhao G."/>
            <person name="Zhu H."/>
            <person name="Hu X."/>
            <person name="Ji K."/>
            <person name="Xiang X."/>
            <person name="Song Q."/>
            <person name="Yuan D."/>
            <person name="Jin S."/>
            <person name="Zhang L."/>
        </authorList>
    </citation>
    <scope>NUCLEOTIDE SEQUENCE [LARGE SCALE GENOMIC DNA]</scope>
    <source>
        <strain evidence="1">SQ_2022a</strain>
    </source>
</reference>
<sequence length="117" mass="12403">MCRKLLANALAAAPSMWTLGNAGIGALQVHGEVKRLVGEYKNEEISITIAGHSLGAAIATLNAVDIVVNGLNKPSDQPNKACPVTAFVITSPRVGDSGFKRSFLSQKIFEYYASIMP</sequence>
<evidence type="ECO:0000313" key="2">
    <source>
        <dbReference type="Proteomes" id="UP001060215"/>
    </source>
</evidence>
<keyword evidence="2" id="KW-1185">Reference proteome</keyword>
<name>A0ACC0GG39_9ERIC</name>
<gene>
    <name evidence="1" type="ORF">LOK49_LG09G00854</name>
</gene>
<accession>A0ACC0GG39</accession>
<dbReference type="Proteomes" id="UP001060215">
    <property type="component" value="Chromosome 8"/>
</dbReference>
<evidence type="ECO:0000313" key="1">
    <source>
        <dbReference type="EMBL" id="KAI7999558.1"/>
    </source>
</evidence>
<comment type="caution">
    <text evidence="1">The sequence shown here is derived from an EMBL/GenBank/DDBJ whole genome shotgun (WGS) entry which is preliminary data.</text>
</comment>
<organism evidence="1 2">
    <name type="scientific">Camellia lanceoleosa</name>
    <dbReference type="NCBI Taxonomy" id="1840588"/>
    <lineage>
        <taxon>Eukaryota</taxon>
        <taxon>Viridiplantae</taxon>
        <taxon>Streptophyta</taxon>
        <taxon>Embryophyta</taxon>
        <taxon>Tracheophyta</taxon>
        <taxon>Spermatophyta</taxon>
        <taxon>Magnoliopsida</taxon>
        <taxon>eudicotyledons</taxon>
        <taxon>Gunneridae</taxon>
        <taxon>Pentapetalae</taxon>
        <taxon>asterids</taxon>
        <taxon>Ericales</taxon>
        <taxon>Theaceae</taxon>
        <taxon>Camellia</taxon>
    </lineage>
</organism>